<dbReference type="AlphaFoldDB" id="A0A4D6NAU7"/>
<name>A0A4D6NAU7_VIGUN</name>
<accession>A0A4D6NAU7</accession>
<evidence type="ECO:0000313" key="2">
    <source>
        <dbReference type="EMBL" id="QCE09991.1"/>
    </source>
</evidence>
<feature type="compositionally biased region" description="Basic and acidic residues" evidence="1">
    <location>
        <begin position="25"/>
        <end position="43"/>
    </location>
</feature>
<feature type="region of interest" description="Disordered" evidence="1">
    <location>
        <begin position="241"/>
        <end position="270"/>
    </location>
</feature>
<feature type="compositionally biased region" description="Polar residues" evidence="1">
    <location>
        <begin position="83"/>
        <end position="101"/>
    </location>
</feature>
<organism evidence="2 3">
    <name type="scientific">Vigna unguiculata</name>
    <name type="common">Cowpea</name>
    <dbReference type="NCBI Taxonomy" id="3917"/>
    <lineage>
        <taxon>Eukaryota</taxon>
        <taxon>Viridiplantae</taxon>
        <taxon>Streptophyta</taxon>
        <taxon>Embryophyta</taxon>
        <taxon>Tracheophyta</taxon>
        <taxon>Spermatophyta</taxon>
        <taxon>Magnoliopsida</taxon>
        <taxon>eudicotyledons</taxon>
        <taxon>Gunneridae</taxon>
        <taxon>Pentapetalae</taxon>
        <taxon>rosids</taxon>
        <taxon>fabids</taxon>
        <taxon>Fabales</taxon>
        <taxon>Fabaceae</taxon>
        <taxon>Papilionoideae</taxon>
        <taxon>50 kb inversion clade</taxon>
        <taxon>NPAAA clade</taxon>
        <taxon>indigoferoid/millettioid clade</taxon>
        <taxon>Phaseoleae</taxon>
        <taxon>Vigna</taxon>
    </lineage>
</organism>
<evidence type="ECO:0000256" key="1">
    <source>
        <dbReference type="SAM" id="MobiDB-lite"/>
    </source>
</evidence>
<keyword evidence="3" id="KW-1185">Reference proteome</keyword>
<proteinExistence type="predicted"/>
<dbReference type="EMBL" id="CP039354">
    <property type="protein sequence ID" value="QCE09991.1"/>
    <property type="molecule type" value="Genomic_DNA"/>
</dbReference>
<dbReference type="Proteomes" id="UP000501690">
    <property type="component" value="Linkage Group LG10"/>
</dbReference>
<feature type="region of interest" description="Disordered" evidence="1">
    <location>
        <begin position="1"/>
        <end position="103"/>
    </location>
</feature>
<gene>
    <name evidence="2" type="ORF">DEO72_LG10g1214</name>
</gene>
<feature type="compositionally biased region" description="Basic and acidic residues" evidence="1">
    <location>
        <begin position="62"/>
        <end position="78"/>
    </location>
</feature>
<reference evidence="2 3" key="1">
    <citation type="submission" date="2019-04" db="EMBL/GenBank/DDBJ databases">
        <title>An improved genome assembly and genetic linkage map for asparagus bean, Vigna unguiculata ssp. sesquipedialis.</title>
        <authorList>
            <person name="Xia Q."/>
            <person name="Zhang R."/>
            <person name="Dong Y."/>
        </authorList>
    </citation>
    <scope>NUCLEOTIDE SEQUENCE [LARGE SCALE GENOMIC DNA]</scope>
    <source>
        <tissue evidence="2">Leaf</tissue>
    </source>
</reference>
<evidence type="ECO:0000313" key="3">
    <source>
        <dbReference type="Proteomes" id="UP000501690"/>
    </source>
</evidence>
<feature type="compositionally biased region" description="Basic residues" evidence="1">
    <location>
        <begin position="47"/>
        <end position="61"/>
    </location>
</feature>
<protein>
    <submittedName>
        <fullName evidence="2">Uncharacterized protein</fullName>
    </submittedName>
</protein>
<sequence length="270" mass="31083">MNGLMEDSADWAREATATAHPFTSLDREQKEVLSRKRGGRETQQRMGIRKKQKKTNRRYIRSNKEKKEASSQERKEPSDQLIVRTSDTISQKSKRTTGQEYKNTHFIRVNKKRKRVPLDHLKGRTRTGEPPLITPLQPQGDYKRSRELRTVEYGHVTLADLVAVWLARWWRITGAMTAISRVGGEARKETIRGVGFSPATLPLVAGVDGGVPRRPWDLRQRQGLLESRWLEANGERVSRIEEKKKRGVSPVSCDRRRRRSSRPAGVVEQR</sequence>